<dbReference type="InterPro" id="IPR032675">
    <property type="entry name" value="LRR_dom_sf"/>
</dbReference>
<dbReference type="EMBL" id="JAGKQM010000013">
    <property type="protein sequence ID" value="KAH0890510.1"/>
    <property type="molecule type" value="Genomic_DNA"/>
</dbReference>
<evidence type="ECO:0008006" key="3">
    <source>
        <dbReference type="Google" id="ProtNLM"/>
    </source>
</evidence>
<accession>A0ABQ8ADB6</accession>
<reference evidence="1 2" key="1">
    <citation type="submission" date="2021-05" db="EMBL/GenBank/DDBJ databases">
        <title>Genome Assembly of Synthetic Allotetraploid Brassica napus Reveals Homoeologous Exchanges between Subgenomes.</title>
        <authorList>
            <person name="Davis J.T."/>
        </authorList>
    </citation>
    <scope>NUCLEOTIDE SEQUENCE [LARGE SCALE GENOMIC DNA]</scope>
    <source>
        <strain evidence="2">cv. Da-Ae</strain>
        <tissue evidence="1">Seedling</tissue>
    </source>
</reference>
<dbReference type="Proteomes" id="UP000824890">
    <property type="component" value="Unassembled WGS sequence"/>
</dbReference>
<sequence length="167" mass="19565">SAQTLRLFHQKSTLNLLIDSISFLDISSNISRLDLSQTMIEEFPYILHLEKKSRFGNYGKEHSMEDCTNLEALPADLNLTSLDCLNFDECSRLKIFPMISNTIYLLILNRTAIKEVPWWINTFYKLRCLRMKECKNLKCIPLFYGMQQLKRLTFQVAGYPGHLHQRV</sequence>
<name>A0ABQ8ADB6_BRANA</name>
<keyword evidence="2" id="KW-1185">Reference proteome</keyword>
<feature type="non-terminal residue" evidence="1">
    <location>
        <position position="1"/>
    </location>
</feature>
<organism evidence="1 2">
    <name type="scientific">Brassica napus</name>
    <name type="common">Rape</name>
    <dbReference type="NCBI Taxonomy" id="3708"/>
    <lineage>
        <taxon>Eukaryota</taxon>
        <taxon>Viridiplantae</taxon>
        <taxon>Streptophyta</taxon>
        <taxon>Embryophyta</taxon>
        <taxon>Tracheophyta</taxon>
        <taxon>Spermatophyta</taxon>
        <taxon>Magnoliopsida</taxon>
        <taxon>eudicotyledons</taxon>
        <taxon>Gunneridae</taxon>
        <taxon>Pentapetalae</taxon>
        <taxon>rosids</taxon>
        <taxon>malvids</taxon>
        <taxon>Brassicales</taxon>
        <taxon>Brassicaceae</taxon>
        <taxon>Brassiceae</taxon>
        <taxon>Brassica</taxon>
    </lineage>
</organism>
<gene>
    <name evidence="1" type="ORF">HID58_052939</name>
</gene>
<protein>
    <recommendedName>
        <fullName evidence="3">Disease resistance protein</fullName>
    </recommendedName>
</protein>
<comment type="caution">
    <text evidence="1">The sequence shown here is derived from an EMBL/GenBank/DDBJ whole genome shotgun (WGS) entry which is preliminary data.</text>
</comment>
<dbReference type="SUPFAM" id="SSF52058">
    <property type="entry name" value="L domain-like"/>
    <property type="match status" value="1"/>
</dbReference>
<proteinExistence type="predicted"/>
<evidence type="ECO:0000313" key="1">
    <source>
        <dbReference type="EMBL" id="KAH0890510.1"/>
    </source>
</evidence>
<dbReference type="Gene3D" id="3.80.10.10">
    <property type="entry name" value="Ribonuclease Inhibitor"/>
    <property type="match status" value="1"/>
</dbReference>
<evidence type="ECO:0000313" key="2">
    <source>
        <dbReference type="Proteomes" id="UP000824890"/>
    </source>
</evidence>